<evidence type="ECO:0000256" key="2">
    <source>
        <dbReference type="ARBA" id="ARBA00009320"/>
    </source>
</evidence>
<dbReference type="InterPro" id="IPR001544">
    <property type="entry name" value="Aminotrans_IV"/>
</dbReference>
<dbReference type="GO" id="GO:0008696">
    <property type="term" value="F:4-amino-4-deoxychorismate lyase activity"/>
    <property type="evidence" value="ECO:0007669"/>
    <property type="project" value="UniProtKB-EC"/>
</dbReference>
<dbReference type="FunFam" id="3.20.10.10:FF:000002">
    <property type="entry name" value="D-alanine aminotransferase"/>
    <property type="match status" value="1"/>
</dbReference>
<evidence type="ECO:0000256" key="3">
    <source>
        <dbReference type="ARBA" id="ARBA00022898"/>
    </source>
</evidence>
<evidence type="ECO:0000256" key="10">
    <source>
        <dbReference type="ARBA" id="ARBA00080135"/>
    </source>
</evidence>
<gene>
    <name evidence="11" type="ORF">VCB98_06555</name>
</gene>
<dbReference type="EMBL" id="JAYGII010000010">
    <property type="protein sequence ID" value="MEA5445475.1"/>
    <property type="molecule type" value="Genomic_DNA"/>
</dbReference>
<name>A0AAP6JEH5_9GAMM</name>
<dbReference type="Gene3D" id="3.30.470.10">
    <property type="match status" value="1"/>
</dbReference>
<keyword evidence="11" id="KW-0808">Transferase</keyword>
<keyword evidence="3" id="KW-0663">Pyridoxal phosphate</keyword>
<dbReference type="SUPFAM" id="SSF56752">
    <property type="entry name" value="D-aminoacid aminotransferase-like PLP-dependent enzymes"/>
    <property type="match status" value="1"/>
</dbReference>
<dbReference type="PANTHER" id="PTHR42743:SF10">
    <property type="entry name" value="D-ALANINE AMINOTRANSFERASE"/>
    <property type="match status" value="1"/>
</dbReference>
<dbReference type="GO" id="GO:0046656">
    <property type="term" value="P:folic acid biosynthetic process"/>
    <property type="evidence" value="ECO:0007669"/>
    <property type="project" value="UniProtKB-KW"/>
</dbReference>
<comment type="pathway">
    <text evidence="5">Cofactor biosynthesis; tetrahydrofolate biosynthesis; 4-aminobenzoate from chorismate: step 2/2.</text>
</comment>
<dbReference type="GO" id="GO:0005829">
    <property type="term" value="C:cytosol"/>
    <property type="evidence" value="ECO:0007669"/>
    <property type="project" value="TreeGrafter"/>
</dbReference>
<dbReference type="InterPro" id="IPR043132">
    <property type="entry name" value="BCAT-like_C"/>
</dbReference>
<evidence type="ECO:0000256" key="9">
    <source>
        <dbReference type="ARBA" id="ARBA00069174"/>
    </source>
</evidence>
<comment type="cofactor">
    <cofactor evidence="1">
        <name>pyridoxal 5'-phosphate</name>
        <dbReference type="ChEBI" id="CHEBI:597326"/>
    </cofactor>
</comment>
<evidence type="ECO:0000256" key="7">
    <source>
        <dbReference type="ARBA" id="ARBA00049529"/>
    </source>
</evidence>
<dbReference type="Gene3D" id="3.20.10.10">
    <property type="entry name" value="D-amino Acid Aminotransferase, subunit A, domain 2"/>
    <property type="match status" value="1"/>
</dbReference>
<reference evidence="11 12" key="1">
    <citation type="submission" date="2023-12" db="EMBL/GenBank/DDBJ databases">
        <title>Whole-genome sequencing of halo(alkali)philic microorganisms from hypersaline lakes.</title>
        <authorList>
            <person name="Sorokin D.Y."/>
            <person name="Merkel A.Y."/>
            <person name="Messina E."/>
            <person name="Yakimov M."/>
        </authorList>
    </citation>
    <scope>NUCLEOTIDE SEQUENCE [LARGE SCALE GENOMIC DNA]</scope>
    <source>
        <strain evidence="11 12">AB-CW1</strain>
    </source>
</reference>
<protein>
    <recommendedName>
        <fullName evidence="9">Aminodeoxychorismate lyase</fullName>
        <ecNumber evidence="6">4.1.3.38</ecNumber>
    </recommendedName>
    <alternativeName>
        <fullName evidence="10">4-amino-4-deoxychorismate lyase</fullName>
    </alternativeName>
</protein>
<keyword evidence="12" id="KW-1185">Reference proteome</keyword>
<comment type="similarity">
    <text evidence="2">Belongs to the class-IV pyridoxal-phosphate-dependent aminotransferase family.</text>
</comment>
<evidence type="ECO:0000313" key="11">
    <source>
        <dbReference type="EMBL" id="MEA5445475.1"/>
    </source>
</evidence>
<dbReference type="GO" id="GO:0008652">
    <property type="term" value="P:amino acid biosynthetic process"/>
    <property type="evidence" value="ECO:0007669"/>
    <property type="project" value="UniProtKB-ARBA"/>
</dbReference>
<comment type="catalytic activity">
    <reaction evidence="7">
        <text>4-amino-4-deoxychorismate = 4-aminobenzoate + pyruvate + H(+)</text>
        <dbReference type="Rhea" id="RHEA:16201"/>
        <dbReference type="ChEBI" id="CHEBI:15361"/>
        <dbReference type="ChEBI" id="CHEBI:15378"/>
        <dbReference type="ChEBI" id="CHEBI:17836"/>
        <dbReference type="ChEBI" id="CHEBI:58406"/>
        <dbReference type="EC" id="4.1.3.38"/>
    </reaction>
</comment>
<dbReference type="GO" id="GO:0008483">
    <property type="term" value="F:transaminase activity"/>
    <property type="evidence" value="ECO:0007669"/>
    <property type="project" value="UniProtKB-KW"/>
</dbReference>
<accession>A0AAP6JEH5</accession>
<evidence type="ECO:0000256" key="8">
    <source>
        <dbReference type="ARBA" id="ARBA00054027"/>
    </source>
</evidence>
<dbReference type="InterPro" id="IPR050571">
    <property type="entry name" value="Class-IV_PLP-Dep_Aminotrnsfr"/>
</dbReference>
<keyword evidence="4" id="KW-0289">Folate biosynthesis</keyword>
<dbReference type="PANTHER" id="PTHR42743">
    <property type="entry name" value="AMINO-ACID AMINOTRANSFERASE"/>
    <property type="match status" value="1"/>
</dbReference>
<proteinExistence type="inferred from homology"/>
<evidence type="ECO:0000256" key="4">
    <source>
        <dbReference type="ARBA" id="ARBA00022909"/>
    </source>
</evidence>
<keyword evidence="11" id="KW-0032">Aminotransferase</keyword>
<dbReference type="CDD" id="cd01558">
    <property type="entry name" value="D-AAT_like"/>
    <property type="match status" value="1"/>
</dbReference>
<evidence type="ECO:0000256" key="6">
    <source>
        <dbReference type="ARBA" id="ARBA00035676"/>
    </source>
</evidence>
<sequence>MAIPLPTAWLNGEFLPVQEARISPLDRGFLFGDAVYEVIPVYDGQPFRLDEHLARLENSLKAIRLSDAMGRQRWRDTLLELVERNGGGDQNVYLQVSRGTDKGREHGFPAEPIAPTCFAMSSPLPRPPAHLRSEGARAHLVEDLRWRRCDIKATTLLPNILAKQAAHEAGADEALLHRDGELIEGSSMTLFLVKDGVIHTPPQSSAILPGITRQVVLELAHELGISVQETALPLEQLEQADELWFSSSSREIMPVTRVDEQTIGEGRPGPVWARVQAALEASTRQGKKQAVS</sequence>
<comment type="caution">
    <text evidence="11">The sequence shown here is derived from an EMBL/GenBank/DDBJ whole genome shotgun (WGS) entry which is preliminary data.</text>
</comment>
<dbReference type="RefSeq" id="WP_374729199.1">
    <property type="nucleotide sequence ID" value="NZ_JAYGII010000010.1"/>
</dbReference>
<dbReference type="AlphaFoldDB" id="A0AAP6JEH5"/>
<dbReference type="InterPro" id="IPR036038">
    <property type="entry name" value="Aminotransferase-like"/>
</dbReference>
<dbReference type="Pfam" id="PF01063">
    <property type="entry name" value="Aminotran_4"/>
    <property type="match status" value="1"/>
</dbReference>
<dbReference type="InterPro" id="IPR043131">
    <property type="entry name" value="BCAT-like_N"/>
</dbReference>
<dbReference type="EC" id="4.1.3.38" evidence="6"/>
<organism evidence="11 12">
    <name type="scientific">Natronospira elongata</name>
    <dbReference type="NCBI Taxonomy" id="3110268"/>
    <lineage>
        <taxon>Bacteria</taxon>
        <taxon>Pseudomonadati</taxon>
        <taxon>Pseudomonadota</taxon>
        <taxon>Gammaproteobacteria</taxon>
        <taxon>Natronospirales</taxon>
        <taxon>Natronospiraceae</taxon>
        <taxon>Natronospira</taxon>
    </lineage>
</organism>
<evidence type="ECO:0000256" key="1">
    <source>
        <dbReference type="ARBA" id="ARBA00001933"/>
    </source>
</evidence>
<dbReference type="Proteomes" id="UP001302316">
    <property type="component" value="Unassembled WGS sequence"/>
</dbReference>
<evidence type="ECO:0000256" key="5">
    <source>
        <dbReference type="ARBA" id="ARBA00035633"/>
    </source>
</evidence>
<comment type="function">
    <text evidence="8">Involved in the biosynthesis of p-aminobenzoate (PABA), a precursor of tetrahydrofolate. Converts 4-amino-4-deoxychorismate into 4-aminobenzoate (PABA) and pyruvate.</text>
</comment>
<evidence type="ECO:0000313" key="12">
    <source>
        <dbReference type="Proteomes" id="UP001302316"/>
    </source>
</evidence>